<feature type="coiled-coil region" evidence="2">
    <location>
        <begin position="7"/>
        <end position="48"/>
    </location>
</feature>
<dbReference type="EMBL" id="CP054257">
    <property type="protein sequence ID" value="QTQ11433.1"/>
    <property type="molecule type" value="Genomic_DNA"/>
</dbReference>
<evidence type="ECO:0000313" key="4">
    <source>
        <dbReference type="EMBL" id="QTQ11433.1"/>
    </source>
</evidence>
<evidence type="ECO:0000256" key="1">
    <source>
        <dbReference type="ARBA" id="ARBA00023054"/>
    </source>
</evidence>
<dbReference type="AlphaFoldDB" id="A0A975EZ92"/>
<reference evidence="4" key="2">
    <citation type="journal article" date="2021" name="Microbiol. Resour. Announc.">
        <title>Complete Genome Sequences of Three Human Oral Treponema parvum Isolates.</title>
        <authorList>
            <person name="Zeng H."/>
            <person name="Watt R.M."/>
        </authorList>
    </citation>
    <scope>NUCLEOTIDE SEQUENCE</scope>
    <source>
        <strain evidence="4">ATCC 700773</strain>
    </source>
</reference>
<keyword evidence="4" id="KW-0131">Cell cycle</keyword>
<evidence type="ECO:0000256" key="3">
    <source>
        <dbReference type="SAM" id="MobiDB-lite"/>
    </source>
</evidence>
<feature type="region of interest" description="Disordered" evidence="3">
    <location>
        <begin position="93"/>
        <end position="173"/>
    </location>
</feature>
<sequence length="173" mass="19120">MISLDQVLLLEEKVESAVQKIAQLNQENDALRTKCAELTKALSEKTEQLSSFITDQGKIEEGILKALERLNSVENSVLKTASLTRKIISEDPAAAVSPVQTQRQSAQQDGGKEIGMHETSERLPAEQEKTHSAPENRSANQVPQDKLFDLPSQETDEDQSMPTIGENGQFDIF</sequence>
<name>A0A975EZ92_9SPIR</name>
<reference evidence="4" key="1">
    <citation type="submission" date="2020-05" db="EMBL/GenBank/DDBJ databases">
        <authorList>
            <person name="Zeng H."/>
            <person name="Chan Y.K."/>
            <person name="Watt R.M."/>
        </authorList>
    </citation>
    <scope>NUCLEOTIDE SEQUENCE</scope>
    <source>
        <strain evidence="4">ATCC 700773</strain>
    </source>
</reference>
<protein>
    <submittedName>
        <fullName evidence="4">Cell division protein ZapB</fullName>
    </submittedName>
</protein>
<dbReference type="GO" id="GO:0005737">
    <property type="term" value="C:cytoplasm"/>
    <property type="evidence" value="ECO:0007669"/>
    <property type="project" value="InterPro"/>
</dbReference>
<proteinExistence type="predicted"/>
<feature type="compositionally biased region" description="Basic and acidic residues" evidence="3">
    <location>
        <begin position="110"/>
        <end position="134"/>
    </location>
</feature>
<dbReference type="GO" id="GO:0090529">
    <property type="term" value="P:cell septum assembly"/>
    <property type="evidence" value="ECO:0007669"/>
    <property type="project" value="InterPro"/>
</dbReference>
<dbReference type="Proteomes" id="UP000671995">
    <property type="component" value="Chromosome"/>
</dbReference>
<evidence type="ECO:0000313" key="5">
    <source>
        <dbReference type="Proteomes" id="UP000671995"/>
    </source>
</evidence>
<dbReference type="RefSeq" id="WP_210118228.1">
    <property type="nucleotide sequence ID" value="NZ_CP054257.1"/>
</dbReference>
<dbReference type="InterPro" id="IPR009252">
    <property type="entry name" value="Cell_div_ZapB"/>
</dbReference>
<organism evidence="4 5">
    <name type="scientific">Treponema parvum</name>
    <dbReference type="NCBI Taxonomy" id="138851"/>
    <lineage>
        <taxon>Bacteria</taxon>
        <taxon>Pseudomonadati</taxon>
        <taxon>Spirochaetota</taxon>
        <taxon>Spirochaetia</taxon>
        <taxon>Spirochaetales</taxon>
        <taxon>Treponemataceae</taxon>
        <taxon>Treponema</taxon>
    </lineage>
</organism>
<feature type="compositionally biased region" description="Polar residues" evidence="3">
    <location>
        <begin position="98"/>
        <end position="108"/>
    </location>
</feature>
<evidence type="ECO:0000256" key="2">
    <source>
        <dbReference type="SAM" id="Coils"/>
    </source>
</evidence>
<dbReference type="Pfam" id="PF06005">
    <property type="entry name" value="ZapB"/>
    <property type="match status" value="1"/>
</dbReference>
<keyword evidence="1 2" id="KW-0175">Coiled coil</keyword>
<gene>
    <name evidence="4" type="primary">zapB</name>
    <name evidence="4" type="ORF">HRI96_03995</name>
</gene>
<dbReference type="GO" id="GO:0043093">
    <property type="term" value="P:FtsZ-dependent cytokinesis"/>
    <property type="evidence" value="ECO:0007669"/>
    <property type="project" value="InterPro"/>
</dbReference>
<keyword evidence="4" id="KW-0132">Cell division</keyword>
<accession>A0A975EZ92</accession>